<evidence type="ECO:0000259" key="3">
    <source>
        <dbReference type="Pfam" id="PF04509"/>
    </source>
</evidence>
<keyword evidence="1" id="KW-0145">Chemotaxis</keyword>
<dbReference type="GO" id="GO:0006935">
    <property type="term" value="P:chemotaxis"/>
    <property type="evidence" value="ECO:0007669"/>
    <property type="project" value="UniProtKB-KW"/>
</dbReference>
<protein>
    <submittedName>
        <fullName evidence="4">Chemotaxis protein CheA</fullName>
    </submittedName>
</protein>
<reference evidence="5" key="1">
    <citation type="submission" date="2017-02" db="EMBL/GenBank/DDBJ databases">
        <title>Natronthermophilus aegyptiacus gen. nov.,sp. nov., an aerobic, extremely halophilic alkalithermophilic archaeon isolated from the athalassohaline Wadi An Natrun, Egypt.</title>
        <authorList>
            <person name="Zhao B."/>
        </authorList>
    </citation>
    <scope>NUCLEOTIDE SEQUENCE [LARGE SCALE GENOMIC DNA]</scope>
    <source>
        <strain evidence="5">JW/NM-HA 15</strain>
    </source>
</reference>
<dbReference type="OrthoDB" id="182374at2157"/>
<evidence type="ECO:0000256" key="2">
    <source>
        <dbReference type="ARBA" id="ARBA00022801"/>
    </source>
</evidence>
<dbReference type="SUPFAM" id="SSF103039">
    <property type="entry name" value="CheC-like"/>
    <property type="match status" value="2"/>
</dbReference>
<dbReference type="GO" id="GO:0016787">
    <property type="term" value="F:hydrolase activity"/>
    <property type="evidence" value="ECO:0007669"/>
    <property type="project" value="UniProtKB-KW"/>
</dbReference>
<dbReference type="Gene3D" id="3.40.1550.10">
    <property type="entry name" value="CheC-like"/>
    <property type="match status" value="2"/>
</dbReference>
<feature type="domain" description="CheC-like protein" evidence="3">
    <location>
        <begin position="98"/>
        <end position="131"/>
    </location>
</feature>
<dbReference type="InterPro" id="IPR028976">
    <property type="entry name" value="CheC-like_sf"/>
</dbReference>
<dbReference type="CDD" id="cd17911">
    <property type="entry name" value="CheC_ClassIII"/>
    <property type="match status" value="2"/>
</dbReference>
<dbReference type="AlphaFoldDB" id="A0A2Z2HSA6"/>
<dbReference type="InterPro" id="IPR007597">
    <property type="entry name" value="CheC"/>
</dbReference>
<dbReference type="Proteomes" id="UP000250088">
    <property type="component" value="Chromosome"/>
</dbReference>
<dbReference type="PANTHER" id="PTHR43693:SF1">
    <property type="entry name" value="PROTEIN PHOSPHATASE CHEZ"/>
    <property type="match status" value="1"/>
</dbReference>
<proteinExistence type="predicted"/>
<organism evidence="4 5">
    <name type="scientific">Natrarchaeobaculum aegyptiacum</name>
    <dbReference type="NCBI Taxonomy" id="745377"/>
    <lineage>
        <taxon>Archaea</taxon>
        <taxon>Methanobacteriati</taxon>
        <taxon>Methanobacteriota</taxon>
        <taxon>Stenosarchaea group</taxon>
        <taxon>Halobacteria</taxon>
        <taxon>Halobacteriales</taxon>
        <taxon>Natrialbaceae</taxon>
        <taxon>Natrarchaeobaculum</taxon>
    </lineage>
</organism>
<sequence length="409" mass="43542">MEVDVQSLEIYNELARDGAESAAAALSKLTGIETHVEVTGVSIQSPADLRAEYGDDEYAGVSVALGEPLSGEAVLVFDDHGRETITGKLVPPGDEDRAESAIVEVGNIVANGFVSGWADYLGTKVETAPPSYLEGTGSAVLPYQTGDERPILVFRSSVDAVDEDVHFSILLVPDVDALERLLERRTSGGVSLEKLEVFTEMTERGAVRAAENVTTMTGLETDVEVNRLNFTPVTDISRQVGDDQRVGTVVEYRGTPSGYLAVLFDPASARRSVEALAPVAFEDGAGDGEPIEWDDTAQGAFEELCNVVVSGFLDGWANVLQTSIKHSPPSFVADMGSSIVSPIVADVARSGNYAFLLDSSIETPDAESVTCQLFALPRPGELESALEELLVERATETRADPGDVFHSGN</sequence>
<dbReference type="GeneID" id="32894479"/>
<evidence type="ECO:0000256" key="1">
    <source>
        <dbReference type="ARBA" id="ARBA00022500"/>
    </source>
</evidence>
<dbReference type="InterPro" id="IPR050992">
    <property type="entry name" value="CheZ_family_phosphatases"/>
</dbReference>
<dbReference type="Pfam" id="PF04509">
    <property type="entry name" value="CheC"/>
    <property type="match status" value="1"/>
</dbReference>
<name>A0A2Z2HSA6_9EURY</name>
<dbReference type="EMBL" id="CP019893">
    <property type="protein sequence ID" value="ARS90086.1"/>
    <property type="molecule type" value="Genomic_DNA"/>
</dbReference>
<dbReference type="PANTHER" id="PTHR43693">
    <property type="entry name" value="PROTEIN PHOSPHATASE CHEZ"/>
    <property type="match status" value="1"/>
</dbReference>
<keyword evidence="5" id="KW-1185">Reference proteome</keyword>
<dbReference type="KEGG" id="naj:B1756_10330"/>
<accession>A0A2Z2HSA6</accession>
<keyword evidence="2" id="KW-0378">Hydrolase</keyword>
<evidence type="ECO:0000313" key="5">
    <source>
        <dbReference type="Proteomes" id="UP000250088"/>
    </source>
</evidence>
<gene>
    <name evidence="4" type="ORF">B1756_10330</name>
</gene>
<evidence type="ECO:0000313" key="4">
    <source>
        <dbReference type="EMBL" id="ARS90086.1"/>
    </source>
</evidence>
<dbReference type="RefSeq" id="WP_086888460.1">
    <property type="nucleotide sequence ID" value="NZ_CP019893.1"/>
</dbReference>